<evidence type="ECO:0000313" key="2">
    <source>
        <dbReference type="EMBL" id="NLR94159.1"/>
    </source>
</evidence>
<dbReference type="InterPro" id="IPR036691">
    <property type="entry name" value="Endo/exonu/phosph_ase_sf"/>
</dbReference>
<proteinExistence type="predicted"/>
<evidence type="ECO:0000313" key="3">
    <source>
        <dbReference type="Proteomes" id="UP000585050"/>
    </source>
</evidence>
<dbReference type="InterPro" id="IPR050410">
    <property type="entry name" value="CCR4/nocturin_mRNA_transcr"/>
</dbReference>
<name>A0A7X8XYF3_9BACT</name>
<dbReference type="EMBL" id="JABAIL010000010">
    <property type="protein sequence ID" value="NLR94159.1"/>
    <property type="molecule type" value="Genomic_DNA"/>
</dbReference>
<keyword evidence="2" id="KW-0540">Nuclease</keyword>
<feature type="domain" description="Endonuclease/exonuclease/phosphatase" evidence="1">
    <location>
        <begin position="4"/>
        <end position="247"/>
    </location>
</feature>
<dbReference type="SUPFAM" id="SSF56219">
    <property type="entry name" value="DNase I-like"/>
    <property type="match status" value="1"/>
</dbReference>
<dbReference type="Proteomes" id="UP000585050">
    <property type="component" value="Unassembled WGS sequence"/>
</dbReference>
<reference evidence="2 3" key="1">
    <citation type="submission" date="2020-04" db="EMBL/GenBank/DDBJ databases">
        <title>Flammeovirga sp. SR4, a novel species isolated from seawater.</title>
        <authorList>
            <person name="Wang X."/>
        </authorList>
    </citation>
    <scope>NUCLEOTIDE SEQUENCE [LARGE SCALE GENOMIC DNA]</scope>
    <source>
        <strain evidence="2 3">SR4</strain>
    </source>
</reference>
<dbReference type="CDD" id="cd09083">
    <property type="entry name" value="EEP-1"/>
    <property type="match status" value="1"/>
</dbReference>
<keyword evidence="2" id="KW-0378">Hydrolase</keyword>
<dbReference type="InterPro" id="IPR005135">
    <property type="entry name" value="Endo/exonuclease/phosphatase"/>
</dbReference>
<comment type="caution">
    <text evidence="2">The sequence shown here is derived from an EMBL/GenBank/DDBJ whole genome shotgun (WGS) entry which is preliminary data.</text>
</comment>
<dbReference type="Gene3D" id="3.60.10.10">
    <property type="entry name" value="Endonuclease/exonuclease/phosphatase"/>
    <property type="match status" value="1"/>
</dbReference>
<keyword evidence="3" id="KW-1185">Reference proteome</keyword>
<dbReference type="PANTHER" id="PTHR12121">
    <property type="entry name" value="CARBON CATABOLITE REPRESSOR PROTEIN 4"/>
    <property type="match status" value="1"/>
</dbReference>
<keyword evidence="2" id="KW-0269">Exonuclease</keyword>
<dbReference type="GO" id="GO:0000175">
    <property type="term" value="F:3'-5'-RNA exonuclease activity"/>
    <property type="evidence" value="ECO:0007669"/>
    <property type="project" value="TreeGrafter"/>
</dbReference>
<sequence>MNVMSYNIRLNTPSDGDNAWPNRKGWVVDMIKFYQVSILGTQEVLPDQLEDLKKGLPHMTQIGVGRKDGKSGGEFSAIFFDTQQYKMLNSGTFWLSETPEKPSTGWDAALPRICTWAILKHKSTKRTVVVMNTHYDHIGQEARVESSKLLIKKSQELSQNGKYPVILMGDFNTQPQDKPVQILNEYYQNTRQISLTNPLGPIGTWEAFDYNSPLDTHIDFIFTYGYFKVLRYAHITEARGQKFPSDHLPVFVELQ</sequence>
<dbReference type="GO" id="GO:0004519">
    <property type="term" value="F:endonuclease activity"/>
    <property type="evidence" value="ECO:0007669"/>
    <property type="project" value="UniProtKB-KW"/>
</dbReference>
<organism evidence="2 3">
    <name type="scientific">Flammeovirga agarivorans</name>
    <dbReference type="NCBI Taxonomy" id="2726742"/>
    <lineage>
        <taxon>Bacteria</taxon>
        <taxon>Pseudomonadati</taxon>
        <taxon>Bacteroidota</taxon>
        <taxon>Cytophagia</taxon>
        <taxon>Cytophagales</taxon>
        <taxon>Flammeovirgaceae</taxon>
        <taxon>Flammeovirga</taxon>
    </lineage>
</organism>
<accession>A0A7X8XYF3</accession>
<gene>
    <name evidence="2" type="ORF">HGP29_23350</name>
</gene>
<dbReference type="AlphaFoldDB" id="A0A7X8XYF3"/>
<keyword evidence="2" id="KW-0255">Endonuclease</keyword>
<dbReference type="PANTHER" id="PTHR12121:SF36">
    <property type="entry name" value="ENDONUCLEASE_EXONUCLEASE_PHOSPHATASE DOMAIN-CONTAINING PROTEIN"/>
    <property type="match status" value="1"/>
</dbReference>
<evidence type="ECO:0000259" key="1">
    <source>
        <dbReference type="Pfam" id="PF03372"/>
    </source>
</evidence>
<dbReference type="Pfam" id="PF03372">
    <property type="entry name" value="Exo_endo_phos"/>
    <property type="match status" value="1"/>
</dbReference>
<protein>
    <submittedName>
        <fullName evidence="2">Endonuclease/exonuclease/phosphatase family protein</fullName>
    </submittedName>
</protein>